<proteinExistence type="predicted"/>
<evidence type="ECO:0000313" key="3">
    <source>
        <dbReference type="EMBL" id="ADB87235.1"/>
    </source>
</evidence>
<dbReference type="SUPFAM" id="SSF110849">
    <property type="entry name" value="ParB/Sulfiredoxin"/>
    <property type="match status" value="1"/>
</dbReference>
<evidence type="ECO:0000259" key="2">
    <source>
        <dbReference type="SMART" id="SM00470"/>
    </source>
</evidence>
<accession>D2PC15</accession>
<dbReference type="KEGG" id="sii:LD85_1568"/>
<dbReference type="EMBL" id="CP001731">
    <property type="protein sequence ID" value="ADB87235.1"/>
    <property type="molecule type" value="Genomic_DNA"/>
</dbReference>
<feature type="compositionally biased region" description="Acidic residues" evidence="1">
    <location>
        <begin position="278"/>
        <end position="302"/>
    </location>
</feature>
<evidence type="ECO:0000313" key="4">
    <source>
        <dbReference type="Proteomes" id="UP000001404"/>
    </source>
</evidence>
<dbReference type="Proteomes" id="UP000001404">
    <property type="component" value="Chromosome"/>
</dbReference>
<dbReference type="InterPro" id="IPR003115">
    <property type="entry name" value="ParB_N"/>
</dbReference>
<sequence>MTRFIARTKLNINDIKEVEEYKALIPENNQYEELKRAIKDQGFLFPVIVNKNGELLDGYTRLKIARELGITEIPAELYETGGREEELDIIASLNLKRRHLTKDELVLLIDKIHEMKKRLKKDNIDEQNRSTPATILPTDTDKISARQESREIKEELKRLVPDVQINEETIRKYLQIKKEAPWLVQYIGDEKKGKIGISKAYNIYLLLKEKNLLDLDKRIPKPELYKLITDKNGRKVLERDDLLQLILDHKMAVSQAINKIKTEEKLQRSKKKSRAKEDLEDEEELEEEAESTEGEDSESDEYPFVEEWAQAQKEEEAKQQLTPQFNVSVNSSTRQVTLEVANVLEELSRKGFIKLDFGTEVVIAKISGKYYAILLEALKSLERGSKQYKDLADFLVSNNLAVYDAEEDNYIISWRSLNCS</sequence>
<reference evidence="4" key="1">
    <citation type="journal article" date="2009" name="Proc. Natl. Acad. Sci. U.S.A.">
        <title>Biogeography of the Sulfolobus islandicus pan-genome.</title>
        <authorList>
            <person name="Reno M.L."/>
            <person name="Held N.L."/>
            <person name="Fields C.J."/>
            <person name="Burke P.V."/>
            <person name="Whitaker R.J."/>
        </authorList>
    </citation>
    <scope>NUCLEOTIDE SEQUENCE [LARGE SCALE GENOMIC DNA]</scope>
    <source>
        <strain evidence="4">L.D.8.5 / Lassen #2</strain>
    </source>
</reference>
<dbReference type="HOGENOM" id="CLU_049560_0_0_2"/>
<feature type="domain" description="ParB-like N-terminal" evidence="2">
    <location>
        <begin position="8"/>
        <end position="95"/>
    </location>
</feature>
<dbReference type="RefSeq" id="WP_012952903.1">
    <property type="nucleotide sequence ID" value="NC_013769.1"/>
</dbReference>
<protein>
    <submittedName>
        <fullName evidence="3">ParB domain protein nuclease</fullName>
    </submittedName>
</protein>
<dbReference type="SMART" id="SM00470">
    <property type="entry name" value="ParB"/>
    <property type="match status" value="1"/>
</dbReference>
<gene>
    <name evidence="3" type="ordered locus">LD85_1568</name>
</gene>
<name>D2PC15_SACI9</name>
<dbReference type="InterPro" id="IPR036086">
    <property type="entry name" value="ParB/Sulfiredoxin_sf"/>
</dbReference>
<feature type="region of interest" description="Disordered" evidence="1">
    <location>
        <begin position="267"/>
        <end position="302"/>
    </location>
</feature>
<evidence type="ECO:0000256" key="1">
    <source>
        <dbReference type="SAM" id="MobiDB-lite"/>
    </source>
</evidence>
<dbReference type="AlphaFoldDB" id="D2PC15"/>
<dbReference type="CDD" id="cd16404">
    <property type="entry name" value="pNOB8_ParB_N_like"/>
    <property type="match status" value="1"/>
</dbReference>
<dbReference type="Gene3D" id="3.90.1530.10">
    <property type="entry name" value="Conserved hypothetical protein from pyrococcus furiosus pfu- 392566-001, ParB domain"/>
    <property type="match status" value="1"/>
</dbReference>
<organism evidence="3 4">
    <name type="scientific">Saccharolobus islandicus (strain L.D.8.5 / Lassen #2)</name>
    <name type="common">Sulfolobus islandicus</name>
    <dbReference type="NCBI Taxonomy" id="425944"/>
    <lineage>
        <taxon>Archaea</taxon>
        <taxon>Thermoproteota</taxon>
        <taxon>Thermoprotei</taxon>
        <taxon>Sulfolobales</taxon>
        <taxon>Sulfolobaceae</taxon>
        <taxon>Saccharolobus</taxon>
    </lineage>
</organism>